<sequence>MMDIFEDLNESLIEKYSDENVFIMQPCRDNLLYFFKTYILRSCSSANVVTRFW</sequence>
<dbReference type="EMBL" id="JANAVB010030816">
    <property type="protein sequence ID" value="KAJ6813079.1"/>
    <property type="molecule type" value="Genomic_DNA"/>
</dbReference>
<reference evidence="1" key="1">
    <citation type="journal article" date="2023" name="GigaByte">
        <title>Genome assembly of the bearded iris, Iris pallida Lam.</title>
        <authorList>
            <person name="Bruccoleri R.E."/>
            <person name="Oakeley E.J."/>
            <person name="Faust A.M.E."/>
            <person name="Altorfer M."/>
            <person name="Dessus-Babus S."/>
            <person name="Burckhardt D."/>
            <person name="Oertli M."/>
            <person name="Naumann U."/>
            <person name="Petersen F."/>
            <person name="Wong J."/>
        </authorList>
    </citation>
    <scope>NUCLEOTIDE SEQUENCE</scope>
    <source>
        <strain evidence="1">GSM-AAB239-AS_SAM_17_03QT</strain>
    </source>
</reference>
<dbReference type="Proteomes" id="UP001140949">
    <property type="component" value="Unassembled WGS sequence"/>
</dbReference>
<evidence type="ECO:0000313" key="1">
    <source>
        <dbReference type="EMBL" id="KAJ6813079.1"/>
    </source>
</evidence>
<dbReference type="AlphaFoldDB" id="A0AAX6FA65"/>
<keyword evidence="3" id="KW-1185">Reference proteome</keyword>
<organism evidence="1 3">
    <name type="scientific">Iris pallida</name>
    <name type="common">Sweet iris</name>
    <dbReference type="NCBI Taxonomy" id="29817"/>
    <lineage>
        <taxon>Eukaryota</taxon>
        <taxon>Viridiplantae</taxon>
        <taxon>Streptophyta</taxon>
        <taxon>Embryophyta</taxon>
        <taxon>Tracheophyta</taxon>
        <taxon>Spermatophyta</taxon>
        <taxon>Magnoliopsida</taxon>
        <taxon>Liliopsida</taxon>
        <taxon>Asparagales</taxon>
        <taxon>Iridaceae</taxon>
        <taxon>Iridoideae</taxon>
        <taxon>Irideae</taxon>
        <taxon>Iris</taxon>
    </lineage>
</organism>
<comment type="caution">
    <text evidence="1">The sequence shown here is derived from an EMBL/GenBank/DDBJ whole genome shotgun (WGS) entry which is preliminary data.</text>
</comment>
<accession>A0AAX6FA65</accession>
<protein>
    <submittedName>
        <fullName evidence="1">Long chain base biosynthesis protein 2d</fullName>
    </submittedName>
</protein>
<dbReference type="EMBL" id="JANAVB010013640">
    <property type="protein sequence ID" value="KAJ6834891.1"/>
    <property type="molecule type" value="Genomic_DNA"/>
</dbReference>
<name>A0AAX6FA65_IRIPA</name>
<evidence type="ECO:0000313" key="2">
    <source>
        <dbReference type="EMBL" id="KAJ6834891.1"/>
    </source>
</evidence>
<evidence type="ECO:0000313" key="3">
    <source>
        <dbReference type="Proteomes" id="UP001140949"/>
    </source>
</evidence>
<gene>
    <name evidence="1" type="ORF">M6B38_145325</name>
    <name evidence="2" type="ORF">M6B38_332650</name>
</gene>
<reference evidence="1" key="2">
    <citation type="submission" date="2023-04" db="EMBL/GenBank/DDBJ databases">
        <authorList>
            <person name="Bruccoleri R.E."/>
            <person name="Oakeley E.J."/>
            <person name="Faust A.-M."/>
            <person name="Dessus-Babus S."/>
            <person name="Altorfer M."/>
            <person name="Burckhardt D."/>
            <person name="Oertli M."/>
            <person name="Naumann U."/>
            <person name="Petersen F."/>
            <person name="Wong J."/>
        </authorList>
    </citation>
    <scope>NUCLEOTIDE SEQUENCE</scope>
    <source>
        <strain evidence="1">GSM-AAB239-AS_SAM_17_03QT</strain>
        <tissue evidence="1">Leaf</tissue>
    </source>
</reference>
<proteinExistence type="predicted"/>